<name>A0A1S2VMU6_9BACT</name>
<proteinExistence type="predicted"/>
<dbReference type="OrthoDB" id="9796545at2"/>
<dbReference type="PANTHER" id="PTHR36456">
    <property type="entry name" value="UPF0232 PROTEIN SCO3875"/>
    <property type="match status" value="1"/>
</dbReference>
<evidence type="ECO:0000313" key="2">
    <source>
        <dbReference type="Proteomes" id="UP000181790"/>
    </source>
</evidence>
<comment type="caution">
    <text evidence="1">The sequence shown here is derived from an EMBL/GenBank/DDBJ whole genome shotgun (WGS) entry which is preliminary data.</text>
</comment>
<dbReference type="EMBL" id="MORL01000004">
    <property type="protein sequence ID" value="OIN59525.1"/>
    <property type="molecule type" value="Genomic_DNA"/>
</dbReference>
<keyword evidence="2" id="KW-1185">Reference proteome</keyword>
<accession>A0A1S2VMU6</accession>
<organism evidence="1 2">
    <name type="scientific">Arsenicibacter rosenii</name>
    <dbReference type="NCBI Taxonomy" id="1750698"/>
    <lineage>
        <taxon>Bacteria</taxon>
        <taxon>Pseudomonadati</taxon>
        <taxon>Bacteroidota</taxon>
        <taxon>Cytophagia</taxon>
        <taxon>Cytophagales</taxon>
        <taxon>Spirosomataceae</taxon>
        <taxon>Arsenicibacter</taxon>
    </lineage>
</organism>
<dbReference type="Proteomes" id="UP000181790">
    <property type="component" value="Unassembled WGS sequence"/>
</dbReference>
<evidence type="ECO:0000313" key="1">
    <source>
        <dbReference type="EMBL" id="OIN59525.1"/>
    </source>
</evidence>
<reference evidence="1 2" key="1">
    <citation type="submission" date="2016-10" db="EMBL/GenBank/DDBJ databases">
        <title>Arsenicibacter rosenii gen. nov., sp. nov., an efficient arsenic-methylating bacterium isolated from an arsenic-contaminated paddy soil.</title>
        <authorList>
            <person name="Huang K."/>
        </authorList>
    </citation>
    <scope>NUCLEOTIDE SEQUENCE [LARGE SCALE GENOMIC DNA]</scope>
    <source>
        <strain evidence="1 2">SM-1</strain>
    </source>
</reference>
<dbReference type="RefSeq" id="WP_071503208.1">
    <property type="nucleotide sequence ID" value="NZ_MORL01000004.1"/>
</dbReference>
<protein>
    <submittedName>
        <fullName evidence="1">RNA-binding protein</fullName>
    </submittedName>
</protein>
<dbReference type="PANTHER" id="PTHR36456:SF1">
    <property type="entry name" value="UPF0232 PROTEIN SCO3875"/>
    <property type="match status" value="1"/>
</dbReference>
<dbReference type="InterPro" id="IPR007922">
    <property type="entry name" value="DciA-like"/>
</dbReference>
<sequence>MNEVYRFRKDASSRRSDVTSVKDAIGMLLKSYQLQARFNETYLEAFWEKMMGSAIASRTSRLYVRERILYIEITSAPLRSELVNAKQKMIKLINTDMGTDVIEDVIFI</sequence>
<dbReference type="Pfam" id="PF05258">
    <property type="entry name" value="DciA"/>
    <property type="match status" value="1"/>
</dbReference>
<dbReference type="AlphaFoldDB" id="A0A1S2VMU6"/>
<gene>
    <name evidence="1" type="ORF">BLX24_09970</name>
</gene>